<sequence length="220" mass="25852">MNHQHFLENVCAKCPGSQWGKTSMCRIHDMHIGKVQSCPQWDEYQAAQLKEHDGQLAFLDLEPALEAVQRVEQDLRDYRWMAEKIQTLQKCDEYEKQYPREVWENIIHAGTAQYGIESILPKAQGVNSDVTYREAQKLLRNWERMKRYERKVKKLEAAVASLQDERERAVAEGMMDGEKMYEIAQQLDVSRQTVDKIRRSMIRNLAWIMYEDEIRGSLSA</sequence>
<evidence type="ECO:0000313" key="6">
    <source>
        <dbReference type="Proteomes" id="UP000198956"/>
    </source>
</evidence>
<dbReference type="GO" id="GO:0003677">
    <property type="term" value="F:DNA binding"/>
    <property type="evidence" value="ECO:0007669"/>
    <property type="project" value="InterPro"/>
</dbReference>
<feature type="domain" description="HTH luxR-type" evidence="4">
    <location>
        <begin position="165"/>
        <end position="203"/>
    </location>
</feature>
<dbReference type="RefSeq" id="WP_091261292.1">
    <property type="nucleotide sequence ID" value="NZ_FNDE01000046.1"/>
</dbReference>
<keyword evidence="3" id="KW-0175">Coiled coil</keyword>
<dbReference type="Pfam" id="PF00196">
    <property type="entry name" value="GerE"/>
    <property type="match status" value="1"/>
</dbReference>
<accession>A0A1G8EMW2</accession>
<reference evidence="5 6" key="1">
    <citation type="submission" date="2016-10" db="EMBL/GenBank/DDBJ databases">
        <authorList>
            <person name="de Groot N.N."/>
        </authorList>
    </citation>
    <scope>NUCLEOTIDE SEQUENCE [LARGE SCALE GENOMIC DNA]</scope>
    <source>
        <strain evidence="5 6">L 420-91</strain>
    </source>
</reference>
<organism evidence="5 6">
    <name type="scientific">Aneurinibacillus thermoaerophilus</name>
    <dbReference type="NCBI Taxonomy" id="143495"/>
    <lineage>
        <taxon>Bacteria</taxon>
        <taxon>Bacillati</taxon>
        <taxon>Bacillota</taxon>
        <taxon>Bacilli</taxon>
        <taxon>Bacillales</taxon>
        <taxon>Paenibacillaceae</taxon>
        <taxon>Aneurinibacillus group</taxon>
        <taxon>Aneurinibacillus</taxon>
    </lineage>
</organism>
<gene>
    <name evidence="5" type="ORF">SAMN04489735_10462</name>
</gene>
<evidence type="ECO:0000256" key="1">
    <source>
        <dbReference type="ARBA" id="ARBA00023015"/>
    </source>
</evidence>
<dbReference type="EMBL" id="FNDE01000046">
    <property type="protein sequence ID" value="SDH71182.1"/>
    <property type="molecule type" value="Genomic_DNA"/>
</dbReference>
<keyword evidence="2" id="KW-0804">Transcription</keyword>
<evidence type="ECO:0000259" key="4">
    <source>
        <dbReference type="Pfam" id="PF00196"/>
    </source>
</evidence>
<evidence type="ECO:0000256" key="3">
    <source>
        <dbReference type="SAM" id="Coils"/>
    </source>
</evidence>
<evidence type="ECO:0000313" key="5">
    <source>
        <dbReference type="EMBL" id="SDH71182.1"/>
    </source>
</evidence>
<dbReference type="SUPFAM" id="SSF46894">
    <property type="entry name" value="C-terminal effector domain of the bipartite response regulators"/>
    <property type="match status" value="1"/>
</dbReference>
<name>A0A1G8EMW2_ANETH</name>
<dbReference type="InterPro" id="IPR016032">
    <property type="entry name" value="Sig_transdc_resp-reg_C-effctor"/>
</dbReference>
<dbReference type="InterPro" id="IPR000792">
    <property type="entry name" value="Tscrpt_reg_LuxR_C"/>
</dbReference>
<dbReference type="OrthoDB" id="8910390at2"/>
<protein>
    <submittedName>
        <fullName evidence="5">Regulatory protein, luxR family</fullName>
    </submittedName>
</protein>
<dbReference type="Gene3D" id="1.10.10.10">
    <property type="entry name" value="Winged helix-like DNA-binding domain superfamily/Winged helix DNA-binding domain"/>
    <property type="match status" value="1"/>
</dbReference>
<keyword evidence="1" id="KW-0805">Transcription regulation</keyword>
<dbReference type="InterPro" id="IPR036388">
    <property type="entry name" value="WH-like_DNA-bd_sf"/>
</dbReference>
<dbReference type="GO" id="GO:0006355">
    <property type="term" value="P:regulation of DNA-templated transcription"/>
    <property type="evidence" value="ECO:0007669"/>
    <property type="project" value="InterPro"/>
</dbReference>
<evidence type="ECO:0000256" key="2">
    <source>
        <dbReference type="ARBA" id="ARBA00023163"/>
    </source>
</evidence>
<dbReference type="AlphaFoldDB" id="A0A1G8EMW2"/>
<proteinExistence type="predicted"/>
<dbReference type="Proteomes" id="UP000198956">
    <property type="component" value="Unassembled WGS sequence"/>
</dbReference>
<feature type="coiled-coil region" evidence="3">
    <location>
        <begin position="145"/>
        <end position="172"/>
    </location>
</feature>